<evidence type="ECO:0000256" key="1">
    <source>
        <dbReference type="SAM" id="MobiDB-lite"/>
    </source>
</evidence>
<dbReference type="EMBL" id="CP072788">
    <property type="protein sequence ID" value="QTR02813.1"/>
    <property type="molecule type" value="Genomic_DNA"/>
</dbReference>
<name>A0A8T8HW44_9PSEU</name>
<organism evidence="2 3">
    <name type="scientific">Saccharothrix algeriensis</name>
    <dbReference type="NCBI Taxonomy" id="173560"/>
    <lineage>
        <taxon>Bacteria</taxon>
        <taxon>Bacillati</taxon>
        <taxon>Actinomycetota</taxon>
        <taxon>Actinomycetes</taxon>
        <taxon>Pseudonocardiales</taxon>
        <taxon>Pseudonocardiaceae</taxon>
        <taxon>Saccharothrix</taxon>
    </lineage>
</organism>
<proteinExistence type="predicted"/>
<dbReference type="AlphaFoldDB" id="A0A8T8HW44"/>
<dbReference type="Proteomes" id="UP000671828">
    <property type="component" value="Chromosome"/>
</dbReference>
<reference evidence="2" key="1">
    <citation type="submission" date="2021-04" db="EMBL/GenBank/DDBJ databases">
        <title>Saccharothrix algeriensis WGS.</title>
        <authorList>
            <person name="Stuskova K."/>
            <person name="Hakalova E."/>
            <person name="Tebbal A.B."/>
            <person name="Eichmeier A."/>
        </authorList>
    </citation>
    <scope>NUCLEOTIDE SEQUENCE</scope>
    <source>
        <strain evidence="2">NRRL B-24137</strain>
    </source>
</reference>
<protein>
    <submittedName>
        <fullName evidence="2">Uncharacterized protein</fullName>
    </submittedName>
</protein>
<gene>
    <name evidence="2" type="ORF">J7S33_27935</name>
</gene>
<feature type="non-terminal residue" evidence="2">
    <location>
        <position position="66"/>
    </location>
</feature>
<evidence type="ECO:0000313" key="2">
    <source>
        <dbReference type="EMBL" id="QTR02813.1"/>
    </source>
</evidence>
<accession>A0A8T8HW44</accession>
<feature type="region of interest" description="Disordered" evidence="1">
    <location>
        <begin position="1"/>
        <end position="38"/>
    </location>
</feature>
<sequence length="66" mass="6582">MGGTLDAPPTVPGRTGGGARTDESGEQGRRLDGAPLAELPVAGDPGAVVALLNPVDFPPLHRVVDA</sequence>
<feature type="compositionally biased region" description="Basic and acidic residues" evidence="1">
    <location>
        <begin position="20"/>
        <end position="32"/>
    </location>
</feature>
<evidence type="ECO:0000313" key="3">
    <source>
        <dbReference type="Proteomes" id="UP000671828"/>
    </source>
</evidence>